<protein>
    <submittedName>
        <fullName evidence="1">Uncharacterized protein</fullName>
    </submittedName>
</protein>
<dbReference type="Proteomes" id="UP000281549">
    <property type="component" value="Unassembled WGS sequence"/>
</dbReference>
<reference evidence="2" key="1">
    <citation type="journal article" date="2018" name="Nat. Microbiol.">
        <title>Leveraging single-cell genomics to expand the fungal tree of life.</title>
        <authorList>
            <person name="Ahrendt S.R."/>
            <person name="Quandt C.A."/>
            <person name="Ciobanu D."/>
            <person name="Clum A."/>
            <person name="Salamov A."/>
            <person name="Andreopoulos B."/>
            <person name="Cheng J.F."/>
            <person name="Woyke T."/>
            <person name="Pelin A."/>
            <person name="Henrissat B."/>
            <person name="Reynolds N.K."/>
            <person name="Benny G.L."/>
            <person name="Smith M.E."/>
            <person name="James T.Y."/>
            <person name="Grigoriev I.V."/>
        </authorList>
    </citation>
    <scope>NUCLEOTIDE SEQUENCE [LARGE SCALE GENOMIC DNA]</scope>
    <source>
        <strain evidence="2">CSF55</strain>
    </source>
</reference>
<organism evidence="1 2">
    <name type="scientific">Rozella allomycis (strain CSF55)</name>
    <dbReference type="NCBI Taxonomy" id="988480"/>
    <lineage>
        <taxon>Eukaryota</taxon>
        <taxon>Fungi</taxon>
        <taxon>Fungi incertae sedis</taxon>
        <taxon>Cryptomycota</taxon>
        <taxon>Cryptomycota incertae sedis</taxon>
        <taxon>Rozella</taxon>
    </lineage>
</organism>
<sequence>MEILHDALIVGREVNSSGARCSLKFYFDIDCVYDSVNHAFRDLVTADNVWSIRYKNDGLTGEGVNNILTKTGRMPLLIPYRDVEDFHFLFDVGKIKCESKLQNLEI</sequence>
<evidence type="ECO:0000313" key="2">
    <source>
        <dbReference type="Proteomes" id="UP000281549"/>
    </source>
</evidence>
<dbReference type="AlphaFoldDB" id="A0A4P9YFE1"/>
<proteinExistence type="predicted"/>
<name>A0A4P9YFE1_ROZAC</name>
<gene>
    <name evidence="1" type="ORF">ROZALSC1DRAFT_24642</name>
</gene>
<accession>A0A4P9YFE1</accession>
<dbReference type="EMBL" id="ML006082">
    <property type="protein sequence ID" value="RKP17010.1"/>
    <property type="molecule type" value="Genomic_DNA"/>
</dbReference>
<evidence type="ECO:0000313" key="1">
    <source>
        <dbReference type="EMBL" id="RKP17010.1"/>
    </source>
</evidence>